<feature type="transmembrane region" description="Helical" evidence="1">
    <location>
        <begin position="128"/>
        <end position="147"/>
    </location>
</feature>
<dbReference type="RefSeq" id="WP_191448739.1">
    <property type="nucleotide sequence ID" value="NZ_JAKNHQ010000006.1"/>
</dbReference>
<dbReference type="Proteomes" id="UP001298681">
    <property type="component" value="Unassembled WGS sequence"/>
</dbReference>
<evidence type="ECO:0000256" key="1">
    <source>
        <dbReference type="SAM" id="Phobius"/>
    </source>
</evidence>
<dbReference type="EMBL" id="JAKNHQ010000006">
    <property type="protein sequence ID" value="MCG4610542.1"/>
    <property type="molecule type" value="Genomic_DNA"/>
</dbReference>
<feature type="transmembrane region" description="Helical" evidence="1">
    <location>
        <begin position="280"/>
        <end position="301"/>
    </location>
</feature>
<organism evidence="3 4">
    <name type="scientific">Anaeromassilibacillus senegalensis</name>
    <dbReference type="NCBI Taxonomy" id="1673717"/>
    <lineage>
        <taxon>Bacteria</taxon>
        <taxon>Bacillati</taxon>
        <taxon>Bacillota</taxon>
        <taxon>Clostridia</taxon>
        <taxon>Eubacteriales</taxon>
        <taxon>Acutalibacteraceae</taxon>
        <taxon>Anaeromassilibacillus</taxon>
    </lineage>
</organism>
<keyword evidence="3" id="KW-0482">Metalloprotease</keyword>
<dbReference type="PANTHER" id="PTHR36435">
    <property type="entry name" value="SLR1288 PROTEIN"/>
    <property type="match status" value="1"/>
</dbReference>
<reference evidence="3 4" key="1">
    <citation type="submission" date="2022-01" db="EMBL/GenBank/DDBJ databases">
        <title>Collection of gut derived symbiotic bacterial strains cultured from healthy donors.</title>
        <authorList>
            <person name="Lin H."/>
            <person name="Kohout C."/>
            <person name="Waligurski E."/>
            <person name="Pamer E.G."/>
        </authorList>
    </citation>
    <scope>NUCLEOTIDE SEQUENCE [LARGE SCALE GENOMIC DNA]</scope>
    <source>
        <strain evidence="3 4">DFI.7.58</strain>
    </source>
</reference>
<feature type="transmembrane region" description="Helical" evidence="1">
    <location>
        <begin position="45"/>
        <end position="66"/>
    </location>
</feature>
<dbReference type="Pfam" id="PF02517">
    <property type="entry name" value="Rce1-like"/>
    <property type="match status" value="1"/>
</dbReference>
<dbReference type="PANTHER" id="PTHR36435:SF1">
    <property type="entry name" value="CAAX AMINO TERMINAL PROTEASE FAMILY PROTEIN"/>
    <property type="match status" value="1"/>
</dbReference>
<protein>
    <submittedName>
        <fullName evidence="3">CPBP family intramembrane metalloprotease</fullName>
    </submittedName>
</protein>
<evidence type="ECO:0000259" key="2">
    <source>
        <dbReference type="Pfam" id="PF02517"/>
    </source>
</evidence>
<keyword evidence="3" id="KW-0378">Hydrolase</keyword>
<accession>A0ABS9MIA5</accession>
<keyword evidence="4" id="KW-1185">Reference proteome</keyword>
<feature type="domain" description="CAAX prenyl protease 2/Lysostaphin resistance protein A-like" evidence="2">
    <location>
        <begin position="175"/>
        <end position="260"/>
    </location>
</feature>
<feature type="transmembrane region" description="Helical" evidence="1">
    <location>
        <begin position="174"/>
        <end position="193"/>
    </location>
</feature>
<keyword evidence="1" id="KW-0812">Transmembrane</keyword>
<feature type="transmembrane region" description="Helical" evidence="1">
    <location>
        <begin position="248"/>
        <end position="268"/>
    </location>
</feature>
<gene>
    <name evidence="3" type="ORF">L0P57_06295</name>
</gene>
<keyword evidence="3" id="KW-0645">Protease</keyword>
<evidence type="ECO:0000313" key="4">
    <source>
        <dbReference type="Proteomes" id="UP001298681"/>
    </source>
</evidence>
<name>A0ABS9MIA5_9FIRM</name>
<comment type="caution">
    <text evidence="3">The sequence shown here is derived from an EMBL/GenBank/DDBJ whole genome shotgun (WGS) entry which is preliminary data.</text>
</comment>
<feature type="transmembrane region" description="Helical" evidence="1">
    <location>
        <begin position="86"/>
        <end position="107"/>
    </location>
</feature>
<dbReference type="GO" id="GO:0008237">
    <property type="term" value="F:metallopeptidase activity"/>
    <property type="evidence" value="ECO:0007669"/>
    <property type="project" value="UniProtKB-KW"/>
</dbReference>
<dbReference type="InterPro" id="IPR003675">
    <property type="entry name" value="Rce1/LyrA-like_dom"/>
</dbReference>
<dbReference type="InterPro" id="IPR052710">
    <property type="entry name" value="CAAX_protease"/>
</dbReference>
<proteinExistence type="predicted"/>
<keyword evidence="1" id="KW-1133">Transmembrane helix</keyword>
<feature type="transmembrane region" description="Helical" evidence="1">
    <location>
        <begin position="322"/>
        <end position="347"/>
    </location>
</feature>
<keyword evidence="1" id="KW-0472">Membrane</keyword>
<sequence length="348" mass="38797">MANYDHPYVPQQNPMYTPYPQVGMDPFYEQRREEKHRLGKTASGLSWMLLLVVLLMAALPSVETSFLRMIGYRWQGELQFSGYTPLLYYLVNGVTYLLAFALPPLLYMAVKRLPLQQVLPFQKTRFSTALACVFLGMGVCMLANFPANWMMDFLEWAGYNGTVPDSPLTGEPSIQALYVISLAVIPALVEELVFRGAVLHGLRRFGDGFAIVGSAFLFGMFHGNLVQLPFAFFCGLALAFVVVKTGNLWVSIVIHFLNNGLSAAITLLQWYQGDVLANAVYLIAFSAWVLLGIASVVFLALRRKGFFHLHKPNSLLTAGQKFVKLVVNPGGLVLFGYCVLSCVMMMYL</sequence>
<evidence type="ECO:0000313" key="3">
    <source>
        <dbReference type="EMBL" id="MCG4610542.1"/>
    </source>
</evidence>
<feature type="transmembrane region" description="Helical" evidence="1">
    <location>
        <begin position="227"/>
        <end position="243"/>
    </location>
</feature>